<evidence type="ECO:0000256" key="9">
    <source>
        <dbReference type="ARBA" id="ARBA00047957"/>
    </source>
</evidence>
<dbReference type="Proteomes" id="UP000440578">
    <property type="component" value="Unassembled WGS sequence"/>
</dbReference>
<feature type="domain" description="C3H1-type" evidence="13">
    <location>
        <begin position="582"/>
        <end position="612"/>
    </location>
</feature>
<evidence type="ECO:0000256" key="6">
    <source>
        <dbReference type="ARBA" id="ARBA00022679"/>
    </source>
</evidence>
<comment type="function">
    <text evidence="11">Adenosyl-L-methionine (AdoMet)-dependent tRNA (uracil-O(2)-)-methyltransferase.</text>
</comment>
<keyword evidence="10" id="KW-0862">Zinc</keyword>
<evidence type="ECO:0000256" key="3">
    <source>
        <dbReference type="ARBA" id="ARBA00009056"/>
    </source>
</evidence>
<evidence type="ECO:0000256" key="11">
    <source>
        <dbReference type="RuleBase" id="RU368004"/>
    </source>
</evidence>
<accession>A0A6A4X1T6</accession>
<comment type="catalytic activity">
    <reaction evidence="9 11">
        <text>uridine(44) in tRNA(Ser) + S-adenosyl-L-methionine = 2'-O-methyluridine(44) in tRNA(Ser) + S-adenosyl-L-homocysteine + H(+)</text>
        <dbReference type="Rhea" id="RHEA:43100"/>
        <dbReference type="Rhea" id="RHEA-COMP:10339"/>
        <dbReference type="Rhea" id="RHEA-COMP:10340"/>
        <dbReference type="ChEBI" id="CHEBI:15378"/>
        <dbReference type="ChEBI" id="CHEBI:57856"/>
        <dbReference type="ChEBI" id="CHEBI:59789"/>
        <dbReference type="ChEBI" id="CHEBI:65315"/>
        <dbReference type="ChEBI" id="CHEBI:74478"/>
        <dbReference type="EC" id="2.1.1.211"/>
    </reaction>
</comment>
<dbReference type="InterPro" id="IPR011671">
    <property type="entry name" value="tRNA_uracil_MeTrfase"/>
</dbReference>
<organism evidence="14 15">
    <name type="scientific">Amphibalanus amphitrite</name>
    <name type="common">Striped barnacle</name>
    <name type="synonym">Balanus amphitrite</name>
    <dbReference type="NCBI Taxonomy" id="1232801"/>
    <lineage>
        <taxon>Eukaryota</taxon>
        <taxon>Metazoa</taxon>
        <taxon>Ecdysozoa</taxon>
        <taxon>Arthropoda</taxon>
        <taxon>Crustacea</taxon>
        <taxon>Multicrustacea</taxon>
        <taxon>Cirripedia</taxon>
        <taxon>Thoracica</taxon>
        <taxon>Thoracicalcarea</taxon>
        <taxon>Balanomorpha</taxon>
        <taxon>Balanoidea</taxon>
        <taxon>Balanidae</taxon>
        <taxon>Amphibalaninae</taxon>
        <taxon>Amphibalanus</taxon>
    </lineage>
</organism>
<dbReference type="EC" id="2.1.1.211" evidence="11"/>
<dbReference type="GO" id="GO:0005737">
    <property type="term" value="C:cytoplasm"/>
    <property type="evidence" value="ECO:0007669"/>
    <property type="project" value="UniProtKB-SubCell"/>
</dbReference>
<feature type="region of interest" description="Disordered" evidence="12">
    <location>
        <begin position="62"/>
        <end position="105"/>
    </location>
</feature>
<dbReference type="PANTHER" id="PTHR21210:SF0">
    <property type="entry name" value="TRNA (URACIL-O(2)-)-METHYLTRANSFERASE-RELATED"/>
    <property type="match status" value="1"/>
</dbReference>
<comment type="subcellular location">
    <subcellularLocation>
        <location evidence="2 11">Cytoplasm</location>
    </subcellularLocation>
</comment>
<dbReference type="Pfam" id="PF07757">
    <property type="entry name" value="AdoMet_MTase"/>
    <property type="match status" value="1"/>
</dbReference>
<evidence type="ECO:0000256" key="12">
    <source>
        <dbReference type="SAM" id="MobiDB-lite"/>
    </source>
</evidence>
<name>A0A6A4X1T6_AMPAM</name>
<feature type="zinc finger region" description="C3H1-type" evidence="10">
    <location>
        <begin position="582"/>
        <end position="612"/>
    </location>
</feature>
<keyword evidence="7 11" id="KW-0949">S-adenosyl-L-methionine</keyword>
<evidence type="ECO:0000313" key="15">
    <source>
        <dbReference type="Proteomes" id="UP000440578"/>
    </source>
</evidence>
<dbReference type="GO" id="GO:0030488">
    <property type="term" value="P:tRNA methylation"/>
    <property type="evidence" value="ECO:0007669"/>
    <property type="project" value="UniProtKB-UniRule"/>
</dbReference>
<protein>
    <recommendedName>
        <fullName evidence="11">tRNA (uracil-O(2)-)-methyltransferase</fullName>
        <ecNumber evidence="11">2.1.1.211</ecNumber>
    </recommendedName>
</protein>
<evidence type="ECO:0000256" key="4">
    <source>
        <dbReference type="ARBA" id="ARBA00022490"/>
    </source>
</evidence>
<dbReference type="PROSITE" id="PS50103">
    <property type="entry name" value="ZF_C3H1"/>
    <property type="match status" value="1"/>
</dbReference>
<dbReference type="GO" id="GO:0141101">
    <property type="term" value="F:tRNA(Ser) (uridine(44)-2'-O-)-methyltransferase activity"/>
    <property type="evidence" value="ECO:0007669"/>
    <property type="project" value="UniProtKB-EC"/>
</dbReference>
<keyword evidence="15" id="KW-1185">Reference proteome</keyword>
<comment type="caution">
    <text evidence="14">The sequence shown here is derived from an EMBL/GenBank/DDBJ whole genome shotgun (WGS) entry which is preliminary data.</text>
</comment>
<evidence type="ECO:0000256" key="5">
    <source>
        <dbReference type="ARBA" id="ARBA00022603"/>
    </source>
</evidence>
<comment type="similarity">
    <text evidence="3 11">Belongs to the TRM44 family.</text>
</comment>
<comment type="function">
    <text evidence="1">Probable adenosyl-L-methionine (AdoMet)-dependent tRNA (uracil-O(2)-)-methyltransferase.</text>
</comment>
<gene>
    <name evidence="14" type="primary">trmt44</name>
    <name evidence="14" type="ORF">FJT64_016208</name>
</gene>
<dbReference type="SUPFAM" id="SSF53335">
    <property type="entry name" value="S-adenosyl-L-methionine-dependent methyltransferases"/>
    <property type="match status" value="1"/>
</dbReference>
<evidence type="ECO:0000313" key="14">
    <source>
        <dbReference type="EMBL" id="KAF0313215.1"/>
    </source>
</evidence>
<dbReference type="EMBL" id="VIIS01000104">
    <property type="protein sequence ID" value="KAF0313215.1"/>
    <property type="molecule type" value="Genomic_DNA"/>
</dbReference>
<dbReference type="GO" id="GO:0008270">
    <property type="term" value="F:zinc ion binding"/>
    <property type="evidence" value="ECO:0007669"/>
    <property type="project" value="UniProtKB-KW"/>
</dbReference>
<keyword evidence="4 11" id="KW-0963">Cytoplasm</keyword>
<dbReference type="OrthoDB" id="10047021at2759"/>
<evidence type="ECO:0000256" key="8">
    <source>
        <dbReference type="ARBA" id="ARBA00022694"/>
    </source>
</evidence>
<reference evidence="14 15" key="1">
    <citation type="submission" date="2019-07" db="EMBL/GenBank/DDBJ databases">
        <title>Draft genome assembly of a fouling barnacle, Amphibalanus amphitrite (Darwin, 1854): The first reference genome for Thecostraca.</title>
        <authorList>
            <person name="Kim W."/>
        </authorList>
    </citation>
    <scope>NUCLEOTIDE SEQUENCE [LARGE SCALE GENOMIC DNA]</scope>
    <source>
        <strain evidence="14">SNU_AA5</strain>
        <tissue evidence="14">Soma without cirri and trophi</tissue>
    </source>
</reference>
<keyword evidence="6 11" id="KW-0808">Transferase</keyword>
<keyword evidence="10" id="KW-0479">Metal-binding</keyword>
<sequence length="627" mass="67934">MAALKEPLIPLTSLSVKGGSKAGFSRAAEVFTRQTHVVNRRVAAAIIWPLLSASATIPESADASTEDFSHHDIITEGSPPAENSDDSPHHDIDTTDDNSPHYDSDRLPAEAERLLCLRLGVDCPSAAAGSAAVACAGGDSGGAGRRLAVRKVVPRQTGAAAEWDLVVSDETSVAFVPLQTGSRLTPPFTYRLELQADTLCLLAPAAAADTPSARWLVEHALPKVARWTVDMAAPAAAPAEPSLRLIDTERYDQLYKQLKVKYAAEFVKIWPQHTDPAKFVHEDVAIASYLLLLWEADRRRLGRASKQSFVDIGCGNGLLVHILCSEGHPGYGIDIRSRGIWKLYPDTTKLQVGTVSPSADTTYPGSDWLIGNHSDELTPWIPVMAAATGPETCFFLLPCCPWDFYSKYQRADTRLSQYEEYLQYVGRLSERCGFVAEKDRLRIPSTRRRCVVGRRRTASVTADQLRELTAAGSVPFQPRAAVPAVRNCTQLPGDTAAAAVRQVALRLAGEDTDGAAVTGLSLPEVAALLGSDTLRLLRQQCGGLKTLLKNHASVFNVRGDRVTLQGADWLRADPSRPELAAALKTSLCWQHTNLPAGCPLPADQCRYAHGQPELRTRPPRSRPLAVG</sequence>
<proteinExistence type="inferred from homology"/>
<evidence type="ECO:0000256" key="2">
    <source>
        <dbReference type="ARBA" id="ARBA00004496"/>
    </source>
</evidence>
<evidence type="ECO:0000256" key="7">
    <source>
        <dbReference type="ARBA" id="ARBA00022691"/>
    </source>
</evidence>
<keyword evidence="10" id="KW-0863">Zinc-finger</keyword>
<dbReference type="AlphaFoldDB" id="A0A6A4X1T6"/>
<keyword evidence="5 11" id="KW-0489">Methyltransferase</keyword>
<dbReference type="PANTHER" id="PTHR21210">
    <property type="entry name" value="TRNA (URACIL-O(2)-)-METHYLTRANSFERASE-RELATED"/>
    <property type="match status" value="1"/>
</dbReference>
<evidence type="ECO:0000256" key="10">
    <source>
        <dbReference type="PROSITE-ProRule" id="PRU00723"/>
    </source>
</evidence>
<dbReference type="InterPro" id="IPR029063">
    <property type="entry name" value="SAM-dependent_MTases_sf"/>
</dbReference>
<evidence type="ECO:0000256" key="1">
    <source>
        <dbReference type="ARBA" id="ARBA00002778"/>
    </source>
</evidence>
<dbReference type="InterPro" id="IPR000571">
    <property type="entry name" value="Znf_CCCH"/>
</dbReference>
<evidence type="ECO:0000259" key="13">
    <source>
        <dbReference type="PROSITE" id="PS50103"/>
    </source>
</evidence>
<keyword evidence="8 11" id="KW-0819">tRNA processing</keyword>
<feature type="compositionally biased region" description="Basic and acidic residues" evidence="12">
    <location>
        <begin position="86"/>
        <end position="105"/>
    </location>
</feature>